<dbReference type="InterPro" id="IPR003848">
    <property type="entry name" value="DUF218"/>
</dbReference>
<protein>
    <submittedName>
        <fullName evidence="3">ElyC/SanA/YdcF family protein</fullName>
    </submittedName>
</protein>
<dbReference type="AlphaFoldDB" id="A0AAE3TBN0"/>
<dbReference type="GO" id="GO:0005886">
    <property type="term" value="C:plasma membrane"/>
    <property type="evidence" value="ECO:0007669"/>
    <property type="project" value="TreeGrafter"/>
</dbReference>
<dbReference type="Proteomes" id="UP001221302">
    <property type="component" value="Unassembled WGS sequence"/>
</dbReference>
<keyword evidence="1" id="KW-0472">Membrane</keyword>
<feature type="transmembrane region" description="Helical" evidence="1">
    <location>
        <begin position="152"/>
        <end position="172"/>
    </location>
</feature>
<dbReference type="InterPro" id="IPR051599">
    <property type="entry name" value="Cell_Envelope_Assoc"/>
</dbReference>
<evidence type="ECO:0000256" key="1">
    <source>
        <dbReference type="SAM" id="Phobius"/>
    </source>
</evidence>
<feature type="transmembrane region" description="Helical" evidence="1">
    <location>
        <begin position="79"/>
        <end position="97"/>
    </location>
</feature>
<dbReference type="CDD" id="cd06259">
    <property type="entry name" value="YdcF-like"/>
    <property type="match status" value="1"/>
</dbReference>
<keyword evidence="1" id="KW-1133">Transmembrane helix</keyword>
<keyword evidence="1" id="KW-0812">Transmembrane</keyword>
<reference evidence="3" key="1">
    <citation type="submission" date="2023-03" db="EMBL/GenBank/DDBJ databases">
        <title>Stygiobacter electus gen. nov., sp. nov., facultatively anaerobic thermotolerant bacterium of the class Ignavibacteria from a well of Yessentuki mineral water deposit.</title>
        <authorList>
            <person name="Podosokorskaya O.A."/>
            <person name="Elcheninov A.G."/>
            <person name="Petrova N.F."/>
            <person name="Zavarzina D.G."/>
            <person name="Kublanov I.V."/>
            <person name="Merkel A.Y."/>
        </authorList>
    </citation>
    <scope>NUCLEOTIDE SEQUENCE</scope>
    <source>
        <strain evidence="3">09-Me</strain>
    </source>
</reference>
<dbReference type="Gene3D" id="3.40.50.620">
    <property type="entry name" value="HUPs"/>
    <property type="match status" value="1"/>
</dbReference>
<feature type="transmembrane region" description="Helical" evidence="1">
    <location>
        <begin position="117"/>
        <end position="140"/>
    </location>
</feature>
<dbReference type="PANTHER" id="PTHR30336">
    <property type="entry name" value="INNER MEMBRANE PROTEIN, PROBABLE PERMEASE"/>
    <property type="match status" value="1"/>
</dbReference>
<feature type="domain" description="DUF218" evidence="2">
    <location>
        <begin position="197"/>
        <end position="306"/>
    </location>
</feature>
<dbReference type="EMBL" id="JARGDL010000001">
    <property type="protein sequence ID" value="MDF1610561.1"/>
    <property type="molecule type" value="Genomic_DNA"/>
</dbReference>
<feature type="transmembrane region" description="Helical" evidence="1">
    <location>
        <begin position="49"/>
        <end position="67"/>
    </location>
</feature>
<proteinExistence type="predicted"/>
<evidence type="ECO:0000313" key="3">
    <source>
        <dbReference type="EMBL" id="MDF1610561.1"/>
    </source>
</evidence>
<accession>A0AAE3TBN0</accession>
<dbReference type="RefSeq" id="WP_321534326.1">
    <property type="nucleotide sequence ID" value="NZ_JARGDL010000001.1"/>
</dbReference>
<sequence length="338" mass="39138">MLKKKYRNRISFIPIGVLSLVFMCVLVYIKYESNGISFKNFKLNYIGNILNFIISIAILISSIILKFSKKDIQQSKKVIALILMVLSYIALVLIIFIDKFHIVKLTTHLFNVPIQKFLTGFLFSFAITLQVYLFNYIVGFFFEQDKLYGLRILIRTVLSLTILIVFTLFYVWNVSIYSVENLSKKQYDYGCIPGAAVWSKNKPSPIFEARIRKTLGLFRKKYFKKIILTGGNAPGEITEAETAERYLINLGVNKKDLIVEKTTSTTSEQIKYLKNNFADKEILIVSDGFHLSRIKQMAQFFNLKVEGVSSDYALSFEKTIYYRTRESIALLMFWLFAI</sequence>
<keyword evidence="4" id="KW-1185">Reference proteome</keyword>
<dbReference type="GO" id="GO:0000270">
    <property type="term" value="P:peptidoglycan metabolic process"/>
    <property type="evidence" value="ECO:0007669"/>
    <property type="project" value="TreeGrafter"/>
</dbReference>
<gene>
    <name evidence="3" type="ORF">P0M35_00220</name>
</gene>
<dbReference type="PANTHER" id="PTHR30336:SF4">
    <property type="entry name" value="ENVELOPE BIOGENESIS FACTOR ELYC"/>
    <property type="match status" value="1"/>
</dbReference>
<name>A0AAE3TBN0_9BACT</name>
<evidence type="ECO:0000259" key="2">
    <source>
        <dbReference type="Pfam" id="PF02698"/>
    </source>
</evidence>
<dbReference type="GO" id="GO:0043164">
    <property type="term" value="P:Gram-negative-bacterium-type cell wall biogenesis"/>
    <property type="evidence" value="ECO:0007669"/>
    <property type="project" value="TreeGrafter"/>
</dbReference>
<dbReference type="Pfam" id="PF02698">
    <property type="entry name" value="DUF218"/>
    <property type="match status" value="1"/>
</dbReference>
<feature type="transmembrane region" description="Helical" evidence="1">
    <location>
        <begin position="12"/>
        <end position="29"/>
    </location>
</feature>
<evidence type="ECO:0000313" key="4">
    <source>
        <dbReference type="Proteomes" id="UP001221302"/>
    </source>
</evidence>
<organism evidence="3 4">
    <name type="scientific">Stygiobacter electus</name>
    <dbReference type="NCBI Taxonomy" id="3032292"/>
    <lineage>
        <taxon>Bacteria</taxon>
        <taxon>Pseudomonadati</taxon>
        <taxon>Ignavibacteriota</taxon>
        <taxon>Ignavibacteria</taxon>
        <taxon>Ignavibacteriales</taxon>
        <taxon>Melioribacteraceae</taxon>
        <taxon>Stygiobacter</taxon>
    </lineage>
</organism>
<comment type="caution">
    <text evidence="3">The sequence shown here is derived from an EMBL/GenBank/DDBJ whole genome shotgun (WGS) entry which is preliminary data.</text>
</comment>
<dbReference type="InterPro" id="IPR014729">
    <property type="entry name" value="Rossmann-like_a/b/a_fold"/>
</dbReference>